<dbReference type="Proteomes" id="UP001431209">
    <property type="component" value="Unassembled WGS sequence"/>
</dbReference>
<keyword evidence="1" id="KW-0488">Methylation</keyword>
<dbReference type="InterPro" id="IPR005225">
    <property type="entry name" value="Small_GTP-bd"/>
</dbReference>
<dbReference type="InterPro" id="IPR027417">
    <property type="entry name" value="P-loop_NTPase"/>
</dbReference>
<evidence type="ECO:0000256" key="12">
    <source>
        <dbReference type="ARBA" id="ARBA00049117"/>
    </source>
</evidence>
<keyword evidence="6" id="KW-0342">GTP-binding</keyword>
<dbReference type="Gene3D" id="3.40.50.300">
    <property type="entry name" value="P-loop containing nucleotide triphosphate hydrolases"/>
    <property type="match status" value="1"/>
</dbReference>
<sequence length="188" mass="21116">MPEHLTKNRKIVVTGSRSVGKTAVTIQFTESRFVENYDPTIENTFKKKINHRGTTYLTDIVDTAGQDQFSIFQPRYAVGVDGYILVYNVANRSSFDMIRILNDKILTETGSDQVPRIIVGNKTDLGPKQRKVETAEAQQLARDLGCDFIESSAKNNEHVTEIFSVLLDRIEGFMVPQVKESNNACIIA</sequence>
<keyword evidence="9" id="KW-0636">Prenylation</keyword>
<dbReference type="GO" id="GO:0046872">
    <property type="term" value="F:metal ion binding"/>
    <property type="evidence" value="ECO:0007669"/>
    <property type="project" value="UniProtKB-KW"/>
</dbReference>
<dbReference type="GO" id="GO:0012505">
    <property type="term" value="C:endomembrane system"/>
    <property type="evidence" value="ECO:0007669"/>
    <property type="project" value="UniProtKB-SubCell"/>
</dbReference>
<dbReference type="InterPro" id="IPR001806">
    <property type="entry name" value="Small_GTPase"/>
</dbReference>
<dbReference type="SMART" id="SM00174">
    <property type="entry name" value="RHO"/>
    <property type="match status" value="1"/>
</dbReference>
<keyword evidence="5" id="KW-0460">Magnesium</keyword>
<keyword evidence="4" id="KW-0378">Hydrolase</keyword>
<evidence type="ECO:0000256" key="7">
    <source>
        <dbReference type="ARBA" id="ARBA00023136"/>
    </source>
</evidence>
<dbReference type="PANTHER" id="PTHR24070">
    <property type="entry name" value="RAS, DI-RAS, AND RHEB FAMILY MEMBERS OF SMALL GTPASE SUPERFAMILY"/>
    <property type="match status" value="1"/>
</dbReference>
<proteinExistence type="inferred from homology"/>
<name>A0AAW2ZI45_9EUKA</name>
<dbReference type="PROSITE" id="PS51419">
    <property type="entry name" value="RAB"/>
    <property type="match status" value="1"/>
</dbReference>
<evidence type="ECO:0000256" key="5">
    <source>
        <dbReference type="ARBA" id="ARBA00022842"/>
    </source>
</evidence>
<dbReference type="Pfam" id="PF00071">
    <property type="entry name" value="Ras"/>
    <property type="match status" value="1"/>
</dbReference>
<evidence type="ECO:0000313" key="14">
    <source>
        <dbReference type="Proteomes" id="UP001431209"/>
    </source>
</evidence>
<keyword evidence="8" id="KW-0449">Lipoprotein</keyword>
<keyword evidence="3" id="KW-0547">Nucleotide-binding</keyword>
<dbReference type="SMART" id="SM00173">
    <property type="entry name" value="RAS"/>
    <property type="match status" value="1"/>
</dbReference>
<evidence type="ECO:0000256" key="3">
    <source>
        <dbReference type="ARBA" id="ARBA00022741"/>
    </source>
</evidence>
<evidence type="ECO:0000256" key="2">
    <source>
        <dbReference type="ARBA" id="ARBA00022723"/>
    </source>
</evidence>
<protein>
    <submittedName>
        <fullName evidence="13">Ras-like protein RHEB</fullName>
    </submittedName>
</protein>
<dbReference type="InterPro" id="IPR020849">
    <property type="entry name" value="Small_GTPase_Ras-type"/>
</dbReference>
<evidence type="ECO:0000256" key="6">
    <source>
        <dbReference type="ARBA" id="ARBA00023134"/>
    </source>
</evidence>
<keyword evidence="2" id="KW-0479">Metal-binding</keyword>
<dbReference type="AlphaFoldDB" id="A0AAW2ZI45"/>
<evidence type="ECO:0000256" key="10">
    <source>
        <dbReference type="ARBA" id="ARBA00037969"/>
    </source>
</evidence>
<comment type="caution">
    <text evidence="13">The sequence shown here is derived from an EMBL/GenBank/DDBJ whole genome shotgun (WGS) entry which is preliminary data.</text>
</comment>
<evidence type="ECO:0000313" key="13">
    <source>
        <dbReference type="EMBL" id="KAL0489004.1"/>
    </source>
</evidence>
<evidence type="ECO:0000256" key="4">
    <source>
        <dbReference type="ARBA" id="ARBA00022801"/>
    </source>
</evidence>
<comment type="catalytic activity">
    <reaction evidence="12">
        <text>GTP + H2O = GDP + phosphate + H(+)</text>
        <dbReference type="Rhea" id="RHEA:19669"/>
        <dbReference type="ChEBI" id="CHEBI:15377"/>
        <dbReference type="ChEBI" id="CHEBI:15378"/>
        <dbReference type="ChEBI" id="CHEBI:37565"/>
        <dbReference type="ChEBI" id="CHEBI:43474"/>
        <dbReference type="ChEBI" id="CHEBI:58189"/>
    </reaction>
    <physiologicalReaction direction="left-to-right" evidence="12">
        <dbReference type="Rhea" id="RHEA:19670"/>
    </physiologicalReaction>
</comment>
<dbReference type="NCBIfam" id="TIGR00231">
    <property type="entry name" value="small_GTP"/>
    <property type="match status" value="1"/>
</dbReference>
<dbReference type="GO" id="GO:0016020">
    <property type="term" value="C:membrane"/>
    <property type="evidence" value="ECO:0007669"/>
    <property type="project" value="InterPro"/>
</dbReference>
<keyword evidence="7" id="KW-0472">Membrane</keyword>
<organism evidence="13 14">
    <name type="scientific">Acrasis kona</name>
    <dbReference type="NCBI Taxonomy" id="1008807"/>
    <lineage>
        <taxon>Eukaryota</taxon>
        <taxon>Discoba</taxon>
        <taxon>Heterolobosea</taxon>
        <taxon>Tetramitia</taxon>
        <taxon>Eutetramitia</taxon>
        <taxon>Acrasidae</taxon>
        <taxon>Acrasis</taxon>
    </lineage>
</organism>
<evidence type="ECO:0000256" key="9">
    <source>
        <dbReference type="ARBA" id="ARBA00023289"/>
    </source>
</evidence>
<dbReference type="SUPFAM" id="SSF52540">
    <property type="entry name" value="P-loop containing nucleoside triphosphate hydrolases"/>
    <property type="match status" value="1"/>
</dbReference>
<dbReference type="FunFam" id="3.40.50.300:FF:000273">
    <property type="entry name" value="GTP-binding protein Rheb homolog"/>
    <property type="match status" value="1"/>
</dbReference>
<dbReference type="GO" id="GO:0003924">
    <property type="term" value="F:GTPase activity"/>
    <property type="evidence" value="ECO:0007669"/>
    <property type="project" value="InterPro"/>
</dbReference>
<gene>
    <name evidence="13" type="ORF">AKO1_013434</name>
</gene>
<dbReference type="EMBL" id="JAOPGA020001505">
    <property type="protein sequence ID" value="KAL0489004.1"/>
    <property type="molecule type" value="Genomic_DNA"/>
</dbReference>
<keyword evidence="14" id="KW-1185">Reference proteome</keyword>
<evidence type="ECO:0000256" key="1">
    <source>
        <dbReference type="ARBA" id="ARBA00022481"/>
    </source>
</evidence>
<accession>A0AAW2ZI45</accession>
<dbReference type="SMART" id="SM00175">
    <property type="entry name" value="RAB"/>
    <property type="match status" value="1"/>
</dbReference>
<dbReference type="PRINTS" id="PR00449">
    <property type="entry name" value="RASTRNSFRMNG"/>
</dbReference>
<reference evidence="13 14" key="1">
    <citation type="submission" date="2024-03" db="EMBL/GenBank/DDBJ databases">
        <title>The Acrasis kona genome and developmental transcriptomes reveal deep origins of eukaryotic multicellular pathways.</title>
        <authorList>
            <person name="Sheikh S."/>
            <person name="Fu C.-J."/>
            <person name="Brown M.W."/>
            <person name="Baldauf S.L."/>
        </authorList>
    </citation>
    <scope>NUCLEOTIDE SEQUENCE [LARGE SCALE GENOMIC DNA]</scope>
    <source>
        <strain evidence="13 14">ATCC MYA-3509</strain>
    </source>
</reference>
<dbReference type="PROSITE" id="PS51421">
    <property type="entry name" value="RAS"/>
    <property type="match status" value="1"/>
</dbReference>
<evidence type="ECO:0000256" key="8">
    <source>
        <dbReference type="ARBA" id="ARBA00023288"/>
    </source>
</evidence>
<comment type="subcellular location">
    <subcellularLocation>
        <location evidence="11">Endomembrane system</location>
        <topology evidence="11">Lipid-anchor</topology>
        <orientation evidence="11">Cytoplasmic side</orientation>
    </subcellularLocation>
</comment>
<evidence type="ECO:0000256" key="11">
    <source>
        <dbReference type="ARBA" id="ARBA00046278"/>
    </source>
</evidence>
<dbReference type="GO" id="GO:0007165">
    <property type="term" value="P:signal transduction"/>
    <property type="evidence" value="ECO:0007669"/>
    <property type="project" value="InterPro"/>
</dbReference>
<comment type="similarity">
    <text evidence="10">Belongs to the small GTPase superfamily. Rheb family.</text>
</comment>
<dbReference type="GO" id="GO:0005525">
    <property type="term" value="F:GTP binding"/>
    <property type="evidence" value="ECO:0007669"/>
    <property type="project" value="UniProtKB-KW"/>
</dbReference>